<gene>
    <name evidence="3" type="ORF">H5411_39155</name>
</gene>
<dbReference type="Proteomes" id="UP000550260">
    <property type="component" value="Unassembled WGS sequence"/>
</dbReference>
<dbReference type="InterPro" id="IPR050766">
    <property type="entry name" value="Bact_Lucif_Oxidored"/>
</dbReference>
<dbReference type="PANTHER" id="PTHR30137">
    <property type="entry name" value="LUCIFERASE-LIKE MONOOXYGENASE"/>
    <property type="match status" value="1"/>
</dbReference>
<evidence type="ECO:0000259" key="2">
    <source>
        <dbReference type="Pfam" id="PF00296"/>
    </source>
</evidence>
<comment type="caution">
    <text evidence="3">The sequence shown here is derived from an EMBL/GenBank/DDBJ whole genome shotgun (WGS) entry which is preliminary data.</text>
</comment>
<dbReference type="InterPro" id="IPR011251">
    <property type="entry name" value="Luciferase-like_dom"/>
</dbReference>
<dbReference type="NCBIfam" id="TIGR03558">
    <property type="entry name" value="oxido_grp_1"/>
    <property type="match status" value="1"/>
</dbReference>
<evidence type="ECO:0000313" key="3">
    <source>
        <dbReference type="EMBL" id="MBB2505134.1"/>
    </source>
</evidence>
<dbReference type="AlphaFoldDB" id="A0A8E1W6B9"/>
<dbReference type="EMBL" id="JACJHR010000092">
    <property type="protein sequence ID" value="MBB2505134.1"/>
    <property type="molecule type" value="Genomic_DNA"/>
</dbReference>
<comment type="similarity">
    <text evidence="1">To bacterial alkanal monooxygenase alpha and beta chains.</text>
</comment>
<sequence length="363" mass="37758">MDNGETTTGPHAPALSVLDHGPVSSGAPLSAALTHSTELARLAERAGYRRYWVAEHHSRAWMASSSPAVLLAHVAAATSAIRVGSGALLLSNYSPLAVAEQFGMLEALHPGRIDLGLGRAAGADAVTAHALNPARIDFGEAFGQLLGFFHGTFPEDHPYRSVTAVPGYANVPLIHLLGSGTYSARLAGQLGLPFAHGGHFAAPNTAAAIEAYRSSFQPSAVLDAPYVMLSVGVVCAPTDDEAYAINKLARHNMIRGLSGVNEPFLSQGEIDRAGEQAAMSLGEAHYVDSVLDTHIVGGPDTVATGLTNLAASTGADELILATIIYGYEERLRSYALVAEAMGLDGTSERQPPAIADGHQVQVG</sequence>
<dbReference type="SUPFAM" id="SSF51679">
    <property type="entry name" value="Bacterial luciferase-like"/>
    <property type="match status" value="1"/>
</dbReference>
<dbReference type="InterPro" id="IPR036661">
    <property type="entry name" value="Luciferase-like_sf"/>
</dbReference>
<reference evidence="3 4" key="1">
    <citation type="submission" date="2020-08" db="EMBL/GenBank/DDBJ databases">
        <title>Amycolatopsis echigonensis JCM 21831.</title>
        <authorList>
            <person name="Tedsree N."/>
            <person name="Kuncharoen N."/>
            <person name="Likhitwitayawuid K."/>
            <person name="Tanasupawat S."/>
        </authorList>
    </citation>
    <scope>NUCLEOTIDE SEQUENCE [LARGE SCALE GENOMIC DNA]</scope>
    <source>
        <strain evidence="3 4">JCM 21831</strain>
    </source>
</reference>
<protein>
    <submittedName>
        <fullName evidence="3">LLM class flavin-dependent oxidoreductase</fullName>
    </submittedName>
</protein>
<proteinExistence type="predicted"/>
<accession>A0A8E1W6B9</accession>
<dbReference type="GO" id="GO:0005829">
    <property type="term" value="C:cytosol"/>
    <property type="evidence" value="ECO:0007669"/>
    <property type="project" value="TreeGrafter"/>
</dbReference>
<evidence type="ECO:0000256" key="1">
    <source>
        <dbReference type="ARBA" id="ARBA00007789"/>
    </source>
</evidence>
<dbReference type="Gene3D" id="3.20.20.30">
    <property type="entry name" value="Luciferase-like domain"/>
    <property type="match status" value="1"/>
</dbReference>
<organism evidence="3 4">
    <name type="scientific">Amycolatopsis echigonensis</name>
    <dbReference type="NCBI Taxonomy" id="2576905"/>
    <lineage>
        <taxon>Bacteria</taxon>
        <taxon>Bacillati</taxon>
        <taxon>Actinomycetota</taxon>
        <taxon>Actinomycetes</taxon>
        <taxon>Pseudonocardiales</taxon>
        <taxon>Pseudonocardiaceae</taxon>
        <taxon>Amycolatopsis</taxon>
    </lineage>
</organism>
<evidence type="ECO:0000313" key="4">
    <source>
        <dbReference type="Proteomes" id="UP000550260"/>
    </source>
</evidence>
<dbReference type="RefSeq" id="WP_183126722.1">
    <property type="nucleotide sequence ID" value="NZ_JACJHR010000092.1"/>
</dbReference>
<dbReference type="PANTHER" id="PTHR30137:SF6">
    <property type="entry name" value="LUCIFERASE-LIKE MONOOXYGENASE"/>
    <property type="match status" value="1"/>
</dbReference>
<dbReference type="GO" id="GO:0016705">
    <property type="term" value="F:oxidoreductase activity, acting on paired donors, with incorporation or reduction of molecular oxygen"/>
    <property type="evidence" value="ECO:0007669"/>
    <property type="project" value="InterPro"/>
</dbReference>
<dbReference type="InterPro" id="IPR019949">
    <property type="entry name" value="CmoO-like"/>
</dbReference>
<dbReference type="CDD" id="cd00347">
    <property type="entry name" value="Flavin_utilizing_monoxygenases"/>
    <property type="match status" value="2"/>
</dbReference>
<feature type="domain" description="Luciferase-like" evidence="2">
    <location>
        <begin position="29"/>
        <end position="316"/>
    </location>
</feature>
<name>A0A8E1W6B9_9PSEU</name>
<dbReference type="Pfam" id="PF00296">
    <property type="entry name" value="Bac_luciferase"/>
    <property type="match status" value="1"/>
</dbReference>